<keyword evidence="2 3" id="KW-0129">CBS domain</keyword>
<feature type="domain" description="CBS" evidence="4">
    <location>
        <begin position="78"/>
        <end position="138"/>
    </location>
</feature>
<comment type="caution">
    <text evidence="5">The sequence shown here is derived from an EMBL/GenBank/DDBJ whole genome shotgun (WGS) entry which is preliminary data.</text>
</comment>
<dbReference type="SMART" id="SM00116">
    <property type="entry name" value="CBS"/>
    <property type="match status" value="2"/>
</dbReference>
<dbReference type="InterPro" id="IPR044751">
    <property type="entry name" value="Ion_transp-like_CBS"/>
</dbReference>
<dbReference type="CDD" id="cd04590">
    <property type="entry name" value="CBS_pair_CorC_HlyC_assoc"/>
    <property type="match status" value="1"/>
</dbReference>
<dbReference type="AlphaFoldDB" id="A0A9D0YW20"/>
<dbReference type="InterPro" id="IPR051676">
    <property type="entry name" value="UPF0053_domain"/>
</dbReference>
<dbReference type="InterPro" id="IPR000644">
    <property type="entry name" value="CBS_dom"/>
</dbReference>
<organism evidence="5 6">
    <name type="scientific">Candidatus Avichristensenella intestinipullorum</name>
    <dbReference type="NCBI Taxonomy" id="2840693"/>
    <lineage>
        <taxon>Bacteria</taxon>
        <taxon>Bacillati</taxon>
        <taxon>Bacillota</taxon>
        <taxon>Clostridia</taxon>
        <taxon>Candidatus Avichristensenella</taxon>
    </lineage>
</organism>
<evidence type="ECO:0000256" key="2">
    <source>
        <dbReference type="ARBA" id="ARBA00023122"/>
    </source>
</evidence>
<feature type="non-terminal residue" evidence="5">
    <location>
        <position position="1"/>
    </location>
</feature>
<evidence type="ECO:0000313" key="5">
    <source>
        <dbReference type="EMBL" id="HIQ63027.1"/>
    </source>
</evidence>
<dbReference type="EMBL" id="DVFI01000086">
    <property type="protein sequence ID" value="HIQ63027.1"/>
    <property type="molecule type" value="Genomic_DNA"/>
</dbReference>
<dbReference type="FunFam" id="3.10.580.10:FF:000002">
    <property type="entry name" value="Magnesium/cobalt efflux protein CorC"/>
    <property type="match status" value="1"/>
</dbReference>
<protein>
    <submittedName>
        <fullName evidence="5">HlyC/CorC family transporter</fullName>
    </submittedName>
</protein>
<dbReference type="SMART" id="SM01091">
    <property type="entry name" value="CorC_HlyC"/>
    <property type="match status" value="1"/>
</dbReference>
<dbReference type="SUPFAM" id="SSF56176">
    <property type="entry name" value="FAD-binding/transporter-associated domain-like"/>
    <property type="match status" value="1"/>
</dbReference>
<dbReference type="Pfam" id="PF00571">
    <property type="entry name" value="CBS"/>
    <property type="match status" value="2"/>
</dbReference>
<dbReference type="InterPro" id="IPR036318">
    <property type="entry name" value="FAD-bd_PCMH-like_sf"/>
</dbReference>
<evidence type="ECO:0000256" key="3">
    <source>
        <dbReference type="PROSITE-ProRule" id="PRU00703"/>
    </source>
</evidence>
<dbReference type="PROSITE" id="PS51371">
    <property type="entry name" value="CBS"/>
    <property type="match status" value="2"/>
</dbReference>
<dbReference type="Pfam" id="PF03471">
    <property type="entry name" value="CorC_HlyC"/>
    <property type="match status" value="1"/>
</dbReference>
<dbReference type="SUPFAM" id="SSF54631">
    <property type="entry name" value="CBS-domain pair"/>
    <property type="match status" value="1"/>
</dbReference>
<keyword evidence="1" id="KW-0677">Repeat</keyword>
<sequence>KNAVEFGDLRAQDILTHRTEVEAVSVDATREEIARTFAASHLSRLPVFDGNLDHIIGILHQKDFYAAGGITNRPVREVMTAPLFIRPTEKIDDLLRRLQAHKSHMAVVLDEYGGTLGIVTMEDILEELVGEIWDEHDEIAEPFRQLEPDVYLVDGAVSFADFCEYFRLKAESESLSLGGWVTERLEKIPEPGESFEYGNVRVIVEKADGQHVESLRVLRLGTSRGQALQA</sequence>
<reference evidence="5" key="2">
    <citation type="journal article" date="2021" name="PeerJ">
        <title>Extensive microbial diversity within the chicken gut microbiome revealed by metagenomics and culture.</title>
        <authorList>
            <person name="Gilroy R."/>
            <person name="Ravi A."/>
            <person name="Getino M."/>
            <person name="Pursley I."/>
            <person name="Horton D.L."/>
            <person name="Alikhan N.F."/>
            <person name="Baker D."/>
            <person name="Gharbi K."/>
            <person name="Hall N."/>
            <person name="Watson M."/>
            <person name="Adriaenssens E.M."/>
            <person name="Foster-Nyarko E."/>
            <person name="Jarju S."/>
            <person name="Secka A."/>
            <person name="Antonio M."/>
            <person name="Oren A."/>
            <person name="Chaudhuri R.R."/>
            <person name="La Ragione R."/>
            <person name="Hildebrand F."/>
            <person name="Pallen M.J."/>
        </authorList>
    </citation>
    <scope>NUCLEOTIDE SEQUENCE</scope>
    <source>
        <strain evidence="5">ChiHile30-977</strain>
    </source>
</reference>
<evidence type="ECO:0000259" key="4">
    <source>
        <dbReference type="PROSITE" id="PS51371"/>
    </source>
</evidence>
<feature type="domain" description="CBS" evidence="4">
    <location>
        <begin position="15"/>
        <end position="75"/>
    </location>
</feature>
<evidence type="ECO:0000256" key="1">
    <source>
        <dbReference type="ARBA" id="ARBA00022737"/>
    </source>
</evidence>
<proteinExistence type="predicted"/>
<dbReference type="Gene3D" id="3.30.465.10">
    <property type="match status" value="1"/>
</dbReference>
<dbReference type="InterPro" id="IPR016169">
    <property type="entry name" value="FAD-bd_PCMH_sub2"/>
</dbReference>
<dbReference type="PANTHER" id="PTHR43099">
    <property type="entry name" value="UPF0053 PROTEIN YRKA"/>
    <property type="match status" value="1"/>
</dbReference>
<name>A0A9D0YW20_9FIRM</name>
<reference evidence="5" key="1">
    <citation type="submission" date="2020-10" db="EMBL/GenBank/DDBJ databases">
        <authorList>
            <person name="Gilroy R."/>
        </authorList>
    </citation>
    <scope>NUCLEOTIDE SEQUENCE</scope>
    <source>
        <strain evidence="5">ChiHile30-977</strain>
    </source>
</reference>
<dbReference type="InterPro" id="IPR046342">
    <property type="entry name" value="CBS_dom_sf"/>
</dbReference>
<evidence type="ECO:0000313" key="6">
    <source>
        <dbReference type="Proteomes" id="UP000886819"/>
    </source>
</evidence>
<dbReference type="PANTHER" id="PTHR43099:SF5">
    <property type="entry name" value="HLYC_CORC FAMILY TRANSPORTER"/>
    <property type="match status" value="1"/>
</dbReference>
<dbReference type="InterPro" id="IPR005170">
    <property type="entry name" value="Transptr-assoc_dom"/>
</dbReference>
<dbReference type="GO" id="GO:0050660">
    <property type="term" value="F:flavin adenine dinucleotide binding"/>
    <property type="evidence" value="ECO:0007669"/>
    <property type="project" value="InterPro"/>
</dbReference>
<gene>
    <name evidence="5" type="ORF">IAA66_05500</name>
</gene>
<dbReference type="Gene3D" id="3.10.580.10">
    <property type="entry name" value="CBS-domain"/>
    <property type="match status" value="1"/>
</dbReference>
<dbReference type="Proteomes" id="UP000886819">
    <property type="component" value="Unassembled WGS sequence"/>
</dbReference>
<accession>A0A9D0YW20</accession>